<evidence type="ECO:0000313" key="2">
    <source>
        <dbReference type="Proteomes" id="UP000249464"/>
    </source>
</evidence>
<dbReference type="EMBL" id="FQNC01000011">
    <property type="protein sequence ID" value="SGY11702.1"/>
    <property type="molecule type" value="Genomic_DNA"/>
</dbReference>
<organism evidence="1 2">
    <name type="scientific">Microbotryum silenes-dioicae</name>
    <dbReference type="NCBI Taxonomy" id="796604"/>
    <lineage>
        <taxon>Eukaryota</taxon>
        <taxon>Fungi</taxon>
        <taxon>Dikarya</taxon>
        <taxon>Basidiomycota</taxon>
        <taxon>Pucciniomycotina</taxon>
        <taxon>Microbotryomycetes</taxon>
        <taxon>Microbotryales</taxon>
        <taxon>Microbotryaceae</taxon>
        <taxon>Microbotryum</taxon>
    </lineage>
</organism>
<dbReference type="Proteomes" id="UP000249464">
    <property type="component" value="Unassembled WGS sequence"/>
</dbReference>
<sequence length="93" mass="10092">MQLNDGWITRSPISYSGMVPGRSQHWCACRGDGPGMVAELGCPTLVVLCDCPRSSQDGNHPSGIPWPSRPHPKAILKISAFFAMLDWGVSAPW</sequence>
<protein>
    <submittedName>
        <fullName evidence="1">BQ5605_C011g06240 protein</fullName>
    </submittedName>
</protein>
<name>A0A2X0LT01_9BASI</name>
<accession>A0A2X0LT01</accession>
<dbReference type="AlphaFoldDB" id="A0A2X0LT01"/>
<evidence type="ECO:0000313" key="1">
    <source>
        <dbReference type="EMBL" id="SGY11702.1"/>
    </source>
</evidence>
<keyword evidence="2" id="KW-1185">Reference proteome</keyword>
<gene>
    <name evidence="1" type="primary">BQ5605_C011g06240</name>
    <name evidence="1" type="ORF">BQ5605_C011G06240</name>
</gene>
<proteinExistence type="predicted"/>
<reference evidence="1 2" key="1">
    <citation type="submission" date="2016-11" db="EMBL/GenBank/DDBJ databases">
        <authorList>
            <person name="Jaros S."/>
            <person name="Januszkiewicz K."/>
            <person name="Wedrychowicz H."/>
        </authorList>
    </citation>
    <scope>NUCLEOTIDE SEQUENCE [LARGE SCALE GENOMIC DNA]</scope>
</reference>